<feature type="compositionally biased region" description="Low complexity" evidence="1">
    <location>
        <begin position="207"/>
        <end position="220"/>
    </location>
</feature>
<sequence>MDQRRFNKNAGNENLQKKLAENRRKGSRGQEQVPDIADFMNDMFFGAVNNEKKVYNLSGGGGDAVDEEDDFDSSTRSTSSRLTQEWLEEAKKLMASSPGRGSTRAEGHSPSRLVGSPRFGVSGPRLSTSSLTERDPLSRSARRHRSVDGFTEEILTKSSKHSHSRNNSQTAVESFSNSPHPPADGSPAAAVQKWFSNILKPPIAGDSTTSTASPPATTTPLDIIPPRVSTHRRSRFENQSSPPLPPTSPSPTHHTTAADSTAALVPPRLSTHRRSRFQNDPNAAQPQIIPPRRTIKTTATATPVDTRLLSPPKHLIESSQRRSISSSTCSLTEKHILSPPRNLVESAQRRSISSSTCYTDKISMKSSPIHGEPKDSELGQLDLNAFLKEQRIKILKLLNGEIKGKAKIVLSGHSNSTSSMVAAICHAWLLDTRMRSKRHAVVAGGGSTMEMVVPVLNVRREKMWKQRQAAWLFHHAGVDAASILFANEIELEVLMMNKQLSILVVGQDILKNNGEVGSKCTTLTDNYCEDAYDLLQNPVLKKLMLAGILLDTQNLNTTTTKDTEAARLLSVGSAPNYGNSLYDQLTQEQRDGAFFEALRQNYGKPPNESNHERISTTEDKVIERIHESPKAFEKGSRKDPDQAKTDTRIPSAKPKPPAKQTPSPAKSGDAPRDKGKNPFFLAKWFGFGK</sequence>
<dbReference type="SUPFAM" id="SSF64182">
    <property type="entry name" value="DHH phosphoesterases"/>
    <property type="match status" value="1"/>
</dbReference>
<proteinExistence type="predicted"/>
<dbReference type="InterPro" id="IPR038763">
    <property type="entry name" value="DHH_sf"/>
</dbReference>
<dbReference type="PANTHER" id="PTHR12112">
    <property type="entry name" value="BNIP - RELATED"/>
    <property type="match status" value="1"/>
</dbReference>
<dbReference type="Proteomes" id="UP000235145">
    <property type="component" value="Unassembled WGS sequence"/>
</dbReference>
<dbReference type="EMBL" id="NBSK02000005">
    <property type="protein sequence ID" value="KAJ0206561.1"/>
    <property type="molecule type" value="Genomic_DNA"/>
</dbReference>
<feature type="region of interest" description="Disordered" evidence="1">
    <location>
        <begin position="601"/>
        <end position="678"/>
    </location>
</feature>
<feature type="compositionally biased region" description="Low complexity" evidence="1">
    <location>
        <begin position="250"/>
        <end position="263"/>
    </location>
</feature>
<organism evidence="2 3">
    <name type="scientific">Lactuca sativa</name>
    <name type="common">Garden lettuce</name>
    <dbReference type="NCBI Taxonomy" id="4236"/>
    <lineage>
        <taxon>Eukaryota</taxon>
        <taxon>Viridiplantae</taxon>
        <taxon>Streptophyta</taxon>
        <taxon>Embryophyta</taxon>
        <taxon>Tracheophyta</taxon>
        <taxon>Spermatophyta</taxon>
        <taxon>Magnoliopsida</taxon>
        <taxon>eudicotyledons</taxon>
        <taxon>Gunneridae</taxon>
        <taxon>Pentapetalae</taxon>
        <taxon>asterids</taxon>
        <taxon>campanulids</taxon>
        <taxon>Asterales</taxon>
        <taxon>Asteraceae</taxon>
        <taxon>Cichorioideae</taxon>
        <taxon>Cichorieae</taxon>
        <taxon>Lactucinae</taxon>
        <taxon>Lactuca</taxon>
    </lineage>
</organism>
<feature type="compositionally biased region" description="Polar residues" evidence="1">
    <location>
        <begin position="169"/>
        <end position="178"/>
    </location>
</feature>
<dbReference type="PANTHER" id="PTHR12112:SF39">
    <property type="entry name" value="EG:152A3.5 PROTEIN (FBGN0003116_PN PROTEIN)"/>
    <property type="match status" value="1"/>
</dbReference>
<feature type="compositionally biased region" description="Basic and acidic residues" evidence="1">
    <location>
        <begin position="15"/>
        <end position="24"/>
    </location>
</feature>
<evidence type="ECO:0000313" key="3">
    <source>
        <dbReference type="Proteomes" id="UP000235145"/>
    </source>
</evidence>
<evidence type="ECO:0000256" key="1">
    <source>
        <dbReference type="SAM" id="MobiDB-lite"/>
    </source>
</evidence>
<comment type="caution">
    <text evidence="2">The sequence shown here is derived from an EMBL/GenBank/DDBJ whole genome shotgun (WGS) entry which is preliminary data.</text>
</comment>
<keyword evidence="3" id="KW-1185">Reference proteome</keyword>
<feature type="region of interest" description="Disordered" evidence="1">
    <location>
        <begin position="1"/>
        <end position="35"/>
    </location>
</feature>
<feature type="region of interest" description="Disordered" evidence="1">
    <location>
        <begin position="55"/>
        <end position="265"/>
    </location>
</feature>
<accession>A0A9R1VL10</accession>
<dbReference type="GO" id="GO:0004309">
    <property type="term" value="F:exopolyphosphatase activity"/>
    <property type="evidence" value="ECO:0000318"/>
    <property type="project" value="GO_Central"/>
</dbReference>
<dbReference type="AlphaFoldDB" id="A0A9R1VL10"/>
<feature type="compositionally biased region" description="Basic and acidic residues" evidence="1">
    <location>
        <begin position="609"/>
        <end position="647"/>
    </location>
</feature>
<reference evidence="2 3" key="1">
    <citation type="journal article" date="2017" name="Nat. Commun.">
        <title>Genome assembly with in vitro proximity ligation data and whole-genome triplication in lettuce.</title>
        <authorList>
            <person name="Reyes-Chin-Wo S."/>
            <person name="Wang Z."/>
            <person name="Yang X."/>
            <person name="Kozik A."/>
            <person name="Arikit S."/>
            <person name="Song C."/>
            <person name="Xia L."/>
            <person name="Froenicke L."/>
            <person name="Lavelle D.O."/>
            <person name="Truco M.J."/>
            <person name="Xia R."/>
            <person name="Zhu S."/>
            <person name="Xu C."/>
            <person name="Xu H."/>
            <person name="Xu X."/>
            <person name="Cox K."/>
            <person name="Korf I."/>
            <person name="Meyers B.C."/>
            <person name="Michelmore R.W."/>
        </authorList>
    </citation>
    <scope>NUCLEOTIDE SEQUENCE [LARGE SCALE GENOMIC DNA]</scope>
    <source>
        <strain evidence="3">cv. Salinas</strain>
        <tissue evidence="2">Seedlings</tissue>
    </source>
</reference>
<dbReference type="Gramene" id="rna-gnl|WGS:NBSK|LSAT_5X13921_mrna">
    <property type="protein sequence ID" value="cds-PLY99010.1"/>
    <property type="gene ID" value="gene-LSAT_5X13921"/>
</dbReference>
<protein>
    <submittedName>
        <fullName evidence="2">Uncharacterized protein</fullName>
    </submittedName>
</protein>
<name>A0A9R1VL10_LACSA</name>
<dbReference type="GO" id="GO:0005737">
    <property type="term" value="C:cytoplasm"/>
    <property type="evidence" value="ECO:0000318"/>
    <property type="project" value="GO_Central"/>
</dbReference>
<gene>
    <name evidence="2" type="ORF">LSAT_V11C500234100</name>
</gene>
<evidence type="ECO:0000313" key="2">
    <source>
        <dbReference type="EMBL" id="KAJ0206561.1"/>
    </source>
</evidence>
<dbReference type="Gene3D" id="3.90.1640.10">
    <property type="entry name" value="inorganic pyrophosphatase (n-terminal core)"/>
    <property type="match status" value="2"/>
</dbReference>